<keyword evidence="2" id="KW-1185">Reference proteome</keyword>
<reference evidence="1" key="1">
    <citation type="submission" date="2022-09" db="EMBL/GenBank/DDBJ databases">
        <title>Eubacterium sp. LFL-14 isolated from human feces.</title>
        <authorList>
            <person name="Liu F."/>
        </authorList>
    </citation>
    <scope>NUCLEOTIDE SEQUENCE</scope>
    <source>
        <strain evidence="1">LFL-14</strain>
    </source>
</reference>
<dbReference type="InterPro" id="IPR008792">
    <property type="entry name" value="PQQD"/>
</dbReference>
<dbReference type="Gene3D" id="1.10.10.1150">
    <property type="entry name" value="Coenzyme PQQ synthesis protein D (PqqD)"/>
    <property type="match status" value="1"/>
</dbReference>
<comment type="caution">
    <text evidence="1">The sequence shown here is derived from an EMBL/GenBank/DDBJ whole genome shotgun (WGS) entry which is preliminary data.</text>
</comment>
<dbReference type="EMBL" id="JAODBU010000003">
    <property type="protein sequence ID" value="MCT7398166.1"/>
    <property type="molecule type" value="Genomic_DNA"/>
</dbReference>
<evidence type="ECO:0000313" key="1">
    <source>
        <dbReference type="EMBL" id="MCT7398166.1"/>
    </source>
</evidence>
<dbReference type="Proteomes" id="UP001431199">
    <property type="component" value="Unassembled WGS sequence"/>
</dbReference>
<organism evidence="1 2">
    <name type="scientific">Eubacterium album</name>
    <dbReference type="NCBI Taxonomy" id="2978477"/>
    <lineage>
        <taxon>Bacteria</taxon>
        <taxon>Bacillati</taxon>
        <taxon>Bacillota</taxon>
        <taxon>Clostridia</taxon>
        <taxon>Eubacteriales</taxon>
        <taxon>Eubacteriaceae</taxon>
        <taxon>Eubacterium</taxon>
    </lineage>
</organism>
<name>A0ABT2LY04_9FIRM</name>
<protein>
    <submittedName>
        <fullName evidence="1">PqqD family protein</fullName>
    </submittedName>
</protein>
<dbReference type="RefSeq" id="WP_022089703.1">
    <property type="nucleotide sequence ID" value="NZ_JAODBU010000003.1"/>
</dbReference>
<gene>
    <name evidence="1" type="ORF">N5B56_03565</name>
</gene>
<dbReference type="InterPro" id="IPR041881">
    <property type="entry name" value="PqqD_sf"/>
</dbReference>
<accession>A0ABT2LY04</accession>
<proteinExistence type="predicted"/>
<dbReference type="Pfam" id="PF05402">
    <property type="entry name" value="PqqD"/>
    <property type="match status" value="1"/>
</dbReference>
<evidence type="ECO:0000313" key="2">
    <source>
        <dbReference type="Proteomes" id="UP001431199"/>
    </source>
</evidence>
<sequence length="113" mass="13502">MKKENYIDNIPKINKKWEILEDGIVEVTIENKGFYNTLAQKLFKKPRYSFIKLDEYGSCVWKQIDGKKTIYEIGKILEKEHKKAGAQLYERLAKYFKILETNKYVVFVNEEDK</sequence>